<evidence type="ECO:0000313" key="8">
    <source>
        <dbReference type="EMBL" id="KAJ9687666.1"/>
    </source>
</evidence>
<evidence type="ECO:0000256" key="4">
    <source>
        <dbReference type="SAM" id="MobiDB-lite"/>
    </source>
</evidence>
<feature type="region of interest" description="Disordered" evidence="4">
    <location>
        <begin position="828"/>
        <end position="847"/>
    </location>
</feature>
<dbReference type="Gene3D" id="3.80.10.10">
    <property type="entry name" value="Ribonuclease Inhibitor"/>
    <property type="match status" value="2"/>
</dbReference>
<dbReference type="PANTHER" id="PTHR33463:SF179">
    <property type="entry name" value="NB-ARC DOMAIN-CONTAINING PROTEIN"/>
    <property type="match status" value="1"/>
</dbReference>
<dbReference type="SUPFAM" id="SSF52058">
    <property type="entry name" value="L domain-like"/>
    <property type="match status" value="1"/>
</dbReference>
<comment type="caution">
    <text evidence="8">The sequence shown here is derived from an EMBL/GenBank/DDBJ whole genome shotgun (WGS) entry which is preliminary data.</text>
</comment>
<reference evidence="8 9" key="1">
    <citation type="journal article" date="2023" name="BMC Biotechnol.">
        <title>Vitis rotundifolia cv Carlos genome sequencing.</title>
        <authorList>
            <person name="Huff M."/>
            <person name="Hulse-Kemp A."/>
            <person name="Scheffler B."/>
            <person name="Youngblood R."/>
            <person name="Simpson S."/>
            <person name="Babiker E."/>
            <person name="Staton M."/>
        </authorList>
    </citation>
    <scope>NUCLEOTIDE SEQUENCE [LARGE SCALE GENOMIC DNA]</scope>
    <source>
        <tissue evidence="8">Leaf</tissue>
    </source>
</reference>
<dbReference type="InterPro" id="IPR002182">
    <property type="entry name" value="NB-ARC"/>
</dbReference>
<dbReference type="SUPFAM" id="SSF52540">
    <property type="entry name" value="P-loop containing nucleoside triphosphate hydrolases"/>
    <property type="match status" value="1"/>
</dbReference>
<keyword evidence="3" id="KW-0611">Plant defense</keyword>
<feature type="region of interest" description="Disordered" evidence="4">
    <location>
        <begin position="854"/>
        <end position="893"/>
    </location>
</feature>
<evidence type="ECO:0008006" key="10">
    <source>
        <dbReference type="Google" id="ProtNLM"/>
    </source>
</evidence>
<feature type="domain" description="Disease resistance protein At4g27190-like leucine-rich repeats" evidence="6">
    <location>
        <begin position="649"/>
        <end position="771"/>
    </location>
</feature>
<dbReference type="GO" id="GO:0043531">
    <property type="term" value="F:ADP binding"/>
    <property type="evidence" value="ECO:0007669"/>
    <property type="project" value="InterPro"/>
</dbReference>
<dbReference type="Pfam" id="PF00931">
    <property type="entry name" value="NB-ARC"/>
    <property type="match status" value="1"/>
</dbReference>
<comment type="similarity">
    <text evidence="1">Belongs to the disease resistance NB-LRR family.</text>
</comment>
<dbReference type="InterPro" id="IPR050905">
    <property type="entry name" value="Plant_NBS-LRR"/>
</dbReference>
<gene>
    <name evidence="8" type="ORF">PVL29_016235</name>
</gene>
<keyword evidence="2" id="KW-0677">Repeat</keyword>
<evidence type="ECO:0000259" key="7">
    <source>
        <dbReference type="Pfam" id="PF23598"/>
    </source>
</evidence>
<proteinExistence type="inferred from homology"/>
<evidence type="ECO:0000256" key="3">
    <source>
        <dbReference type="ARBA" id="ARBA00022821"/>
    </source>
</evidence>
<organism evidence="8 9">
    <name type="scientific">Vitis rotundifolia</name>
    <name type="common">Muscadine grape</name>
    <dbReference type="NCBI Taxonomy" id="103349"/>
    <lineage>
        <taxon>Eukaryota</taxon>
        <taxon>Viridiplantae</taxon>
        <taxon>Streptophyta</taxon>
        <taxon>Embryophyta</taxon>
        <taxon>Tracheophyta</taxon>
        <taxon>Spermatophyta</taxon>
        <taxon>Magnoliopsida</taxon>
        <taxon>eudicotyledons</taxon>
        <taxon>Gunneridae</taxon>
        <taxon>Pentapetalae</taxon>
        <taxon>rosids</taxon>
        <taxon>Vitales</taxon>
        <taxon>Vitaceae</taxon>
        <taxon>Viteae</taxon>
        <taxon>Vitis</taxon>
    </lineage>
</organism>
<dbReference type="InterPro" id="IPR032675">
    <property type="entry name" value="LRR_dom_sf"/>
</dbReference>
<dbReference type="InterPro" id="IPR057135">
    <property type="entry name" value="At4g27190-like_LRR"/>
</dbReference>
<dbReference type="Proteomes" id="UP001168098">
    <property type="component" value="Unassembled WGS sequence"/>
</dbReference>
<dbReference type="InterPro" id="IPR055414">
    <property type="entry name" value="LRR_R13L4/SHOC2-like"/>
</dbReference>
<dbReference type="GO" id="GO:0006952">
    <property type="term" value="P:defense response"/>
    <property type="evidence" value="ECO:0007669"/>
    <property type="project" value="UniProtKB-KW"/>
</dbReference>
<evidence type="ECO:0000256" key="2">
    <source>
        <dbReference type="ARBA" id="ARBA00022737"/>
    </source>
</evidence>
<name>A0AA38ZEP3_VITRO</name>
<keyword evidence="9" id="KW-1185">Reference proteome</keyword>
<feature type="domain" description="NB-ARC" evidence="5">
    <location>
        <begin position="78"/>
        <end position="222"/>
    </location>
</feature>
<dbReference type="Pfam" id="PF23247">
    <property type="entry name" value="LRR_RPS2"/>
    <property type="match status" value="1"/>
</dbReference>
<feature type="domain" description="Disease resistance R13L4/SHOC-2-like LRR" evidence="7">
    <location>
        <begin position="412"/>
        <end position="541"/>
    </location>
</feature>
<dbReference type="InterPro" id="IPR027417">
    <property type="entry name" value="P-loop_NTPase"/>
</dbReference>
<evidence type="ECO:0000256" key="1">
    <source>
        <dbReference type="ARBA" id="ARBA00008894"/>
    </source>
</evidence>
<dbReference type="PRINTS" id="PR00364">
    <property type="entry name" value="DISEASERSIST"/>
</dbReference>
<accession>A0AA38ZEP3</accession>
<evidence type="ECO:0000313" key="9">
    <source>
        <dbReference type="Proteomes" id="UP001168098"/>
    </source>
</evidence>
<evidence type="ECO:0000259" key="6">
    <source>
        <dbReference type="Pfam" id="PF23247"/>
    </source>
</evidence>
<sequence length="997" mass="112319">MTLIDKMCKKTLEGDMSVKEVTMRPLSTGSTKQEAIPLSMSQDDREIEMTAGVARHDEKRPMQEKLLNLVVDFAMRQILQEIENPELLRIGISGRDGVRVTSALMNVPKIRETFDVVIQVDGSLHSTSTAIEENIAAQVGLSTCTRPELNGFLKGTNFLIVLENIHQRMELYKLGTNWWNSKKIQKVVLMTRFHNVHQRMLLDLEISMDNHMLPWELFCLNVGNVVHSSCRGHLLAIVLLAGALKEVNEVNEVHIWEYASHAPALRPASQMKDEVLLNTLAFICGRLGNSEKNCLKYFGDMEYRGKLEKVNLIGRWITGGLIGKLDEGEKIVCNLADAFLLESSWNGDSVFVQMRGEILAIFWLGGKGLTKPPNDVAWEKANEVHLMNNKLSELPKSPDCPQLKALIRSLPQSLSKLVQLRIFLLRGCRLLMELPPEVGELNNLELLDLEETEIIKLPMNVGRLTNLKSLKVSFYGYNNHGRKNNRSNTMIPQNVISKLLQLEELSIHVNPDDERCNVTVKDIVKEVCSFKRLEALKLYLPEVILLIDFMGNGTSSINLSLLNFRFIYVNGEGVPVEIKEVLRYVTALLLDRHLTLTELSHFGIGNIKNLEFCVLGECSEIESIVDGIEIYTQGDEGGDVHAEIILGSLQYLRLHYMKNLRSIWKGPIQWGCLSKLKSLELHACSYLTIIFTMDLLQNLNILEKLVVERCSKISSIVTHEVPGGHRWFRRLTCPPKLKKLSLHYMPKLVSISSGVRIAPTLEWMSFYNCRAFKLFLTWRALKWTTSAFGNVLPCNLDSIFVPIKQDIDLMTQLAEIGIQLLAPKQERKPSQHQLYEPAPLSPFSIEEGGSIKAPAVDTGTASKEKQLSEPASLPFPTEGSDSMKAPAVEGGTTSEEKQLYEAVPFPFHREGGDSIKAPAVEAGTTLKETQLCKRKLVLKMESLNDKIKNKAMKIVSRFPVQNILAQTEMIKTVLARFPWLQCLQLLEVRVTSCSPQI</sequence>
<dbReference type="EMBL" id="JARBHA010000012">
    <property type="protein sequence ID" value="KAJ9687666.1"/>
    <property type="molecule type" value="Genomic_DNA"/>
</dbReference>
<dbReference type="PANTHER" id="PTHR33463">
    <property type="entry name" value="NB-ARC DOMAIN-CONTAINING PROTEIN-RELATED"/>
    <property type="match status" value="1"/>
</dbReference>
<dbReference type="AlphaFoldDB" id="A0AA38ZEP3"/>
<evidence type="ECO:0000259" key="5">
    <source>
        <dbReference type="Pfam" id="PF00931"/>
    </source>
</evidence>
<dbReference type="Pfam" id="PF23598">
    <property type="entry name" value="LRR_14"/>
    <property type="match status" value="1"/>
</dbReference>
<protein>
    <recommendedName>
        <fullName evidence="10">Disease resistance protein</fullName>
    </recommendedName>
</protein>